<dbReference type="RefSeq" id="WP_173743894.1">
    <property type="nucleotide sequence ID" value="NZ_JAAIPF010000028.1"/>
</dbReference>
<dbReference type="EMBL" id="JAAIPF010000028">
    <property type="protein sequence ID" value="NSF74536.1"/>
    <property type="molecule type" value="Genomic_DNA"/>
</dbReference>
<sequence>MNEVFDKVIGLCYTGNNYGKLVKTLDKEEFRIKLEEINKLVQNKDYKGAMNIVDSIDWRRVKNVRTLCVVGEIYAANGRYEDSKEIFLLAYHKASIGKNILYRLVEISLRMKNVDEATEFYEEYKQVAPNDSSQYILQYKIARVKNISLDEQIKILEEYKEHEFTEKWSYELAALYYKAGEKEKSLELCNEIILWFSEGKYVMKAYDLKQRMGELTGEEKAKYEKQFVPKLIKPEEAGNIKKAEQDRPEDSEEEKDLEKETSEKSTEEEEQPEIIRIEKNSRENDGAESIQDKISKGIRDIFGGARKKADEELNEEKESSEEVTETEEDQIPEEIIKTDSTEKEPENVPELEAEPAKPGESPVINKQPESQKVNEDQEEKEDFGKTMKLPELKIPDSMKNMEPSSAPKIEDIQKVDFAEMKKSGKEFNLEDTILAAASAQGIEIPKEEPLKEESTKEEKPEEKEREDKKLSDDLEKPDFLTSDSFGDHIEVKAGDLKVPNIMPFEEEDDVTEEDLKSAEEEFLHGPAGKKDLNADYNLEDMDAPADQDEETINVLQNPEDNVDLSEEEELERFIESIQPKDEKDPRDIIPREKILNDDEKQLFTYFVKIPGMREQLLNTLCDVQQAAADKTSRTGNIIVMGGKECGKTRLISGLIPAICKELNLEASKVAYVFADQINGKPIDQIFEKLSGGFLVIENANQLTQETVEMLNKAMEKETDGLTVIIEDEKIGMRKFIARYPKIVKKFTSMINIPVFTNDELVNFARVYTKENGYTIDQMGMLALYNLIGINQKEDQPMNIGAVKNLIDTAILKSQGGIRKFKRNISKKRIDRDGYIVLYEKDFSK</sequence>
<gene>
    <name evidence="2" type="ORF">G4952_12125</name>
</gene>
<feature type="region of interest" description="Disordered" evidence="1">
    <location>
        <begin position="235"/>
        <end position="408"/>
    </location>
</feature>
<dbReference type="InterPro" id="IPR027417">
    <property type="entry name" value="P-loop_NTPase"/>
</dbReference>
<feature type="region of interest" description="Disordered" evidence="1">
    <location>
        <begin position="438"/>
        <end position="486"/>
    </location>
</feature>
<organism evidence="2 3">
    <name type="scientific">Blautia wexlerae</name>
    <dbReference type="NCBI Taxonomy" id="418240"/>
    <lineage>
        <taxon>Bacteria</taxon>
        <taxon>Bacillati</taxon>
        <taxon>Bacillota</taxon>
        <taxon>Clostridia</taxon>
        <taxon>Lachnospirales</taxon>
        <taxon>Lachnospiraceae</taxon>
        <taxon>Blautia</taxon>
    </lineage>
</organism>
<name>A0ABX2GQB4_9FIRM</name>
<dbReference type="SUPFAM" id="SSF52540">
    <property type="entry name" value="P-loop containing nucleoside triphosphate hydrolases"/>
    <property type="match status" value="1"/>
</dbReference>
<feature type="compositionally biased region" description="Basic and acidic residues" evidence="1">
    <location>
        <begin position="256"/>
        <end position="265"/>
    </location>
</feature>
<reference evidence="2 3" key="1">
    <citation type="journal article" date="2020" name="Cell Host Microbe">
        <title>Functional and Genomic Variation between Human-Derived Isolates of Lachnospiraceae Reveals Inter- and Intra-Species Diversity.</title>
        <authorList>
            <person name="Sorbara M.T."/>
            <person name="Littmann E.R."/>
            <person name="Fontana E."/>
            <person name="Moody T.U."/>
            <person name="Kohout C.E."/>
            <person name="Gjonbalaj M."/>
            <person name="Eaton V."/>
            <person name="Seok R."/>
            <person name="Leiner I.M."/>
            <person name="Pamer E.G."/>
        </authorList>
    </citation>
    <scope>NUCLEOTIDE SEQUENCE [LARGE SCALE GENOMIC DNA]</scope>
    <source>
        <strain evidence="2 3">MSK.20.11</strain>
    </source>
</reference>
<feature type="compositionally biased region" description="Basic and acidic residues" evidence="1">
    <location>
        <begin position="444"/>
        <end position="478"/>
    </location>
</feature>
<keyword evidence="3" id="KW-1185">Reference proteome</keyword>
<dbReference type="InterPro" id="IPR011990">
    <property type="entry name" value="TPR-like_helical_dom_sf"/>
</dbReference>
<comment type="caution">
    <text evidence="2">The sequence shown here is derived from an EMBL/GenBank/DDBJ whole genome shotgun (WGS) entry which is preliminary data.</text>
</comment>
<feature type="compositionally biased region" description="Basic and acidic residues" evidence="1">
    <location>
        <begin position="334"/>
        <end position="346"/>
    </location>
</feature>
<dbReference type="Gene3D" id="3.40.50.300">
    <property type="entry name" value="P-loop containing nucleotide triphosphate hydrolases"/>
    <property type="match status" value="1"/>
</dbReference>
<evidence type="ECO:0000313" key="2">
    <source>
        <dbReference type="EMBL" id="NSF74536.1"/>
    </source>
</evidence>
<dbReference type="SUPFAM" id="SSF48452">
    <property type="entry name" value="TPR-like"/>
    <property type="match status" value="1"/>
</dbReference>
<feature type="compositionally biased region" description="Basic and acidic residues" evidence="1">
    <location>
        <begin position="382"/>
        <end position="396"/>
    </location>
</feature>
<proteinExistence type="predicted"/>
<feature type="compositionally biased region" description="Basic and acidic residues" evidence="1">
    <location>
        <begin position="235"/>
        <end position="248"/>
    </location>
</feature>
<dbReference type="Proteomes" id="UP000822152">
    <property type="component" value="Unassembled WGS sequence"/>
</dbReference>
<evidence type="ECO:0000313" key="3">
    <source>
        <dbReference type="Proteomes" id="UP000822152"/>
    </source>
</evidence>
<evidence type="ECO:0000256" key="1">
    <source>
        <dbReference type="SAM" id="MobiDB-lite"/>
    </source>
</evidence>
<protein>
    <recommendedName>
        <fullName evidence="4">CbbX protein</fullName>
    </recommendedName>
</protein>
<dbReference type="Gene3D" id="1.25.40.10">
    <property type="entry name" value="Tetratricopeptide repeat domain"/>
    <property type="match status" value="1"/>
</dbReference>
<feature type="compositionally biased region" description="Acidic residues" evidence="1">
    <location>
        <begin position="312"/>
        <end position="332"/>
    </location>
</feature>
<feature type="compositionally biased region" description="Basic and acidic residues" evidence="1">
    <location>
        <begin position="273"/>
        <end position="299"/>
    </location>
</feature>
<accession>A0ABX2GQB4</accession>
<evidence type="ECO:0008006" key="4">
    <source>
        <dbReference type="Google" id="ProtNLM"/>
    </source>
</evidence>